<gene>
    <name evidence="3" type="ORF">DGUA_6G000300</name>
</gene>
<feature type="chain" id="PRO_5017430996" evidence="2">
    <location>
        <begin position="27"/>
        <end position="232"/>
    </location>
</feature>
<sequence>MRLHFLVHCLWAALLVVSQLSSRGYARSLPAHETLPLSVEQKMKIPTGSGMRHEPGTARGAAIAVGSTRGKSNSTALTGPESTMLVARTGTGAGTEGSAGNGTAAGTGTAIATGKSTAIATGKGTAPGGPSVVRHILRKRELYVDTPYDFHTTHLFCDMDIRNRHLIIWFFPNHCIWVWNNKYVHEGFYRLYKMYQFEGFIFGQYNIRLFQWEFESFYFGYVWSKLIPPELD</sequence>
<feature type="signal peptide" evidence="2">
    <location>
        <begin position="1"/>
        <end position="26"/>
    </location>
</feature>
<dbReference type="Pfam" id="PF15989">
    <property type="entry name" value="DUF4768"/>
    <property type="match status" value="1"/>
</dbReference>
<evidence type="ECO:0000256" key="2">
    <source>
        <dbReference type="SAM" id="SignalP"/>
    </source>
</evidence>
<dbReference type="AlphaFoldDB" id="A0A3B0IYI3"/>
<evidence type="ECO:0000313" key="4">
    <source>
        <dbReference type="Proteomes" id="UP000268350"/>
    </source>
</evidence>
<name>A0A3B0IYI3_DROGU</name>
<keyword evidence="4" id="KW-1185">Reference proteome</keyword>
<proteinExistence type="predicted"/>
<dbReference type="EMBL" id="OUUW01000001">
    <property type="protein sequence ID" value="SPP72905.1"/>
    <property type="molecule type" value="Genomic_DNA"/>
</dbReference>
<accession>A0A3B0IYI3</accession>
<dbReference type="OrthoDB" id="7850108at2759"/>
<evidence type="ECO:0000256" key="1">
    <source>
        <dbReference type="SAM" id="MobiDB-lite"/>
    </source>
</evidence>
<feature type="region of interest" description="Disordered" evidence="1">
    <location>
        <begin position="63"/>
        <end position="83"/>
    </location>
</feature>
<evidence type="ECO:0000313" key="3">
    <source>
        <dbReference type="EMBL" id="SPP72905.1"/>
    </source>
</evidence>
<protein>
    <submittedName>
        <fullName evidence="3">Uncharacterized protein</fullName>
    </submittedName>
</protein>
<dbReference type="Proteomes" id="UP000268350">
    <property type="component" value="Unassembled WGS sequence"/>
</dbReference>
<reference evidence="4" key="1">
    <citation type="submission" date="2018-01" db="EMBL/GenBank/DDBJ databases">
        <authorList>
            <person name="Alioto T."/>
            <person name="Alioto T."/>
        </authorList>
    </citation>
    <scope>NUCLEOTIDE SEQUENCE [LARGE SCALE GENOMIC DNA]</scope>
</reference>
<feature type="compositionally biased region" description="Polar residues" evidence="1">
    <location>
        <begin position="69"/>
        <end position="81"/>
    </location>
</feature>
<dbReference type="InterPro" id="IPR031931">
    <property type="entry name" value="DUF4768"/>
</dbReference>
<organism evidence="3 4">
    <name type="scientific">Drosophila guanche</name>
    <name type="common">Fruit fly</name>
    <dbReference type="NCBI Taxonomy" id="7266"/>
    <lineage>
        <taxon>Eukaryota</taxon>
        <taxon>Metazoa</taxon>
        <taxon>Ecdysozoa</taxon>
        <taxon>Arthropoda</taxon>
        <taxon>Hexapoda</taxon>
        <taxon>Insecta</taxon>
        <taxon>Pterygota</taxon>
        <taxon>Neoptera</taxon>
        <taxon>Endopterygota</taxon>
        <taxon>Diptera</taxon>
        <taxon>Brachycera</taxon>
        <taxon>Muscomorpha</taxon>
        <taxon>Ephydroidea</taxon>
        <taxon>Drosophilidae</taxon>
        <taxon>Drosophila</taxon>
        <taxon>Sophophora</taxon>
    </lineage>
</organism>
<keyword evidence="2" id="KW-0732">Signal</keyword>